<keyword evidence="6 8" id="KW-0560">Oxidoreductase</keyword>
<accession>A0ABS1EGH4</accession>
<evidence type="ECO:0000313" key="8">
    <source>
        <dbReference type="EMBL" id="MBK1782111.1"/>
    </source>
</evidence>
<evidence type="ECO:0000256" key="1">
    <source>
        <dbReference type="ARBA" id="ARBA00004781"/>
    </source>
</evidence>
<comment type="caution">
    <text evidence="8">The sequence shown here is derived from an EMBL/GenBank/DDBJ whole genome shotgun (WGS) entry which is preliminary data.</text>
</comment>
<feature type="domain" description="RmlD-like substrate binding" evidence="7">
    <location>
        <begin position="1"/>
        <end position="301"/>
    </location>
</feature>
<keyword evidence="6" id="KW-0521">NADP</keyword>
<evidence type="ECO:0000256" key="6">
    <source>
        <dbReference type="RuleBase" id="RU364082"/>
    </source>
</evidence>
<dbReference type="CDD" id="cd05254">
    <property type="entry name" value="dTDP_HR_like_SDR_e"/>
    <property type="match status" value="1"/>
</dbReference>
<dbReference type="RefSeq" id="WP_200238226.1">
    <property type="nucleotide sequence ID" value="NZ_JAENGP010000015.1"/>
</dbReference>
<dbReference type="Pfam" id="PF04321">
    <property type="entry name" value="RmlD_sub_bind"/>
    <property type="match status" value="1"/>
</dbReference>
<reference evidence="8 9" key="1">
    <citation type="submission" date="2020-12" db="EMBL/GenBank/DDBJ databases">
        <authorList>
            <person name="Lu T."/>
            <person name="Wang Q."/>
            <person name="Han X."/>
        </authorList>
    </citation>
    <scope>NUCLEOTIDE SEQUENCE [LARGE SCALE GENOMIC DNA]</scope>
    <source>
        <strain evidence="8 9">WQ 585</strain>
    </source>
</reference>
<dbReference type="SUPFAM" id="SSF51735">
    <property type="entry name" value="NAD(P)-binding Rossmann-fold domains"/>
    <property type="match status" value="1"/>
</dbReference>
<dbReference type="InterPro" id="IPR005913">
    <property type="entry name" value="dTDP_dehydrorham_reduct"/>
</dbReference>
<keyword evidence="9" id="KW-1185">Reference proteome</keyword>
<organism evidence="8 9">
    <name type="scientific">Advenella mandrilli</name>
    <dbReference type="NCBI Taxonomy" id="2800330"/>
    <lineage>
        <taxon>Bacteria</taxon>
        <taxon>Pseudomonadati</taxon>
        <taxon>Pseudomonadota</taxon>
        <taxon>Betaproteobacteria</taxon>
        <taxon>Burkholderiales</taxon>
        <taxon>Alcaligenaceae</taxon>
    </lineage>
</organism>
<sequence length="303" mass="33388">MKILLLGKNGQLGWELQRALQPLGKLVALSRHNENGLCGDLSDLHGLAKTIEYLKPDVVVNAAAYTAVDKAESDREQAFLINARAPAVIAQALKIHHGLLVHYSSDYVFDGTGEQARTELAPSNPVNYYGYTKLEGEREVAHSGCGHFIFRTSWVYGIHGGNFAKTMIKLAREKEKLAIVNDQIGVPTGADLIADITAHAVRSYFNEASGPARSALLSGLYHLVPDGETSWLAYANLIFDQLRAKEEALALKEVVPVSTAHYPMPARRPLNSRLNNNKIKEVFNLHMPDWEPGVCRLVEELVV</sequence>
<evidence type="ECO:0000259" key="7">
    <source>
        <dbReference type="Pfam" id="PF04321"/>
    </source>
</evidence>
<comment type="pathway">
    <text evidence="1 6">Carbohydrate biosynthesis; dTDP-L-rhamnose biosynthesis.</text>
</comment>
<dbReference type="Gene3D" id="3.90.25.10">
    <property type="entry name" value="UDP-galactose 4-epimerase, domain 1"/>
    <property type="match status" value="1"/>
</dbReference>
<evidence type="ECO:0000256" key="4">
    <source>
        <dbReference type="ARBA" id="ARBA00017099"/>
    </source>
</evidence>
<protein>
    <recommendedName>
        <fullName evidence="4 6">dTDP-4-dehydrorhamnose reductase</fullName>
        <ecNumber evidence="3 6">1.1.1.133</ecNumber>
    </recommendedName>
</protein>
<dbReference type="PANTHER" id="PTHR10491:SF4">
    <property type="entry name" value="METHIONINE ADENOSYLTRANSFERASE 2 SUBUNIT BETA"/>
    <property type="match status" value="1"/>
</dbReference>
<evidence type="ECO:0000313" key="9">
    <source>
        <dbReference type="Proteomes" id="UP000635316"/>
    </source>
</evidence>
<dbReference type="GO" id="GO:0008831">
    <property type="term" value="F:dTDP-4-dehydrorhamnose reductase activity"/>
    <property type="evidence" value="ECO:0007669"/>
    <property type="project" value="UniProtKB-EC"/>
</dbReference>
<comment type="function">
    <text evidence="6">Catalyzes the reduction of dTDP-6-deoxy-L-lyxo-4-hexulose to yield dTDP-L-rhamnose.</text>
</comment>
<dbReference type="EC" id="1.1.1.133" evidence="3 6"/>
<name>A0ABS1EGH4_9BURK</name>
<dbReference type="Proteomes" id="UP000635316">
    <property type="component" value="Unassembled WGS sequence"/>
</dbReference>
<dbReference type="PANTHER" id="PTHR10491">
    <property type="entry name" value="DTDP-4-DEHYDRORHAMNOSE REDUCTASE"/>
    <property type="match status" value="1"/>
</dbReference>
<dbReference type="NCBIfam" id="NF007440">
    <property type="entry name" value="PRK09987.1"/>
    <property type="match status" value="1"/>
</dbReference>
<dbReference type="InterPro" id="IPR036291">
    <property type="entry name" value="NAD(P)-bd_dom_sf"/>
</dbReference>
<evidence type="ECO:0000256" key="5">
    <source>
        <dbReference type="ARBA" id="ARBA00048200"/>
    </source>
</evidence>
<comment type="catalytic activity">
    <reaction evidence="5 6">
        <text>dTDP-beta-L-rhamnose + NADP(+) = dTDP-4-dehydro-beta-L-rhamnose + NADPH + H(+)</text>
        <dbReference type="Rhea" id="RHEA:21796"/>
        <dbReference type="ChEBI" id="CHEBI:15378"/>
        <dbReference type="ChEBI" id="CHEBI:57510"/>
        <dbReference type="ChEBI" id="CHEBI:57783"/>
        <dbReference type="ChEBI" id="CHEBI:58349"/>
        <dbReference type="ChEBI" id="CHEBI:62830"/>
        <dbReference type="EC" id="1.1.1.133"/>
    </reaction>
</comment>
<dbReference type="NCBIfam" id="TIGR01214">
    <property type="entry name" value="rmlD"/>
    <property type="match status" value="1"/>
</dbReference>
<dbReference type="InterPro" id="IPR029903">
    <property type="entry name" value="RmlD-like-bd"/>
</dbReference>
<gene>
    <name evidence="8" type="primary">rfbD</name>
    <name evidence="8" type="ORF">JHL22_12900</name>
</gene>
<comment type="cofactor">
    <cofactor evidence="6">
        <name>Mg(2+)</name>
        <dbReference type="ChEBI" id="CHEBI:18420"/>
    </cofactor>
    <text evidence="6">Binds 1 Mg(2+) ion per monomer.</text>
</comment>
<evidence type="ECO:0000256" key="3">
    <source>
        <dbReference type="ARBA" id="ARBA00012929"/>
    </source>
</evidence>
<proteinExistence type="inferred from homology"/>
<evidence type="ECO:0000256" key="2">
    <source>
        <dbReference type="ARBA" id="ARBA00010944"/>
    </source>
</evidence>
<dbReference type="Gene3D" id="3.40.50.720">
    <property type="entry name" value="NAD(P)-binding Rossmann-like Domain"/>
    <property type="match status" value="1"/>
</dbReference>
<comment type="similarity">
    <text evidence="2 6">Belongs to the dTDP-4-dehydrorhamnose reductase family.</text>
</comment>
<dbReference type="EMBL" id="JAENGP010000015">
    <property type="protein sequence ID" value="MBK1782111.1"/>
    <property type="molecule type" value="Genomic_DNA"/>
</dbReference>